<evidence type="ECO:0000259" key="8">
    <source>
        <dbReference type="PROSITE" id="PS50043"/>
    </source>
</evidence>
<evidence type="ECO:0000256" key="3">
    <source>
        <dbReference type="ARBA" id="ARBA00023015"/>
    </source>
</evidence>
<dbReference type="PRINTS" id="PR00038">
    <property type="entry name" value="HTHLUXR"/>
</dbReference>
<dbReference type="SUPFAM" id="SSF52172">
    <property type="entry name" value="CheY-like"/>
    <property type="match status" value="1"/>
</dbReference>
<keyword evidence="11" id="KW-1185">Reference proteome</keyword>
<dbReference type="PANTHER" id="PTHR43214:SF41">
    <property type="entry name" value="NITRATE_NITRITE RESPONSE REGULATOR PROTEIN NARP"/>
    <property type="match status" value="1"/>
</dbReference>
<evidence type="ECO:0000313" key="11">
    <source>
        <dbReference type="Proteomes" id="UP000326336"/>
    </source>
</evidence>
<dbReference type="SMART" id="SM00421">
    <property type="entry name" value="HTH_LUXR"/>
    <property type="match status" value="1"/>
</dbReference>
<evidence type="ECO:0000256" key="5">
    <source>
        <dbReference type="ARBA" id="ARBA00023125"/>
    </source>
</evidence>
<dbReference type="PANTHER" id="PTHR43214">
    <property type="entry name" value="TWO-COMPONENT RESPONSE REGULATOR"/>
    <property type="match status" value="1"/>
</dbReference>
<dbReference type="GO" id="GO:0006352">
    <property type="term" value="P:DNA-templated transcription initiation"/>
    <property type="evidence" value="ECO:0007669"/>
    <property type="project" value="InterPro"/>
</dbReference>
<dbReference type="InterPro" id="IPR000792">
    <property type="entry name" value="Tscrpt_reg_LuxR_C"/>
</dbReference>
<feature type="domain" description="Response regulatory" evidence="9">
    <location>
        <begin position="1"/>
        <end position="110"/>
    </location>
</feature>
<dbReference type="SMART" id="SM00448">
    <property type="entry name" value="REC"/>
    <property type="match status" value="1"/>
</dbReference>
<dbReference type="InterPro" id="IPR039420">
    <property type="entry name" value="WalR-like"/>
</dbReference>
<dbReference type="Proteomes" id="UP000326336">
    <property type="component" value="Unassembled WGS sequence"/>
</dbReference>
<evidence type="ECO:0000256" key="7">
    <source>
        <dbReference type="PROSITE-ProRule" id="PRU00169"/>
    </source>
</evidence>
<evidence type="ECO:0000256" key="1">
    <source>
        <dbReference type="ARBA" id="ARBA00010641"/>
    </source>
</evidence>
<dbReference type="PROSITE" id="PS50043">
    <property type="entry name" value="HTH_LUXR_2"/>
    <property type="match status" value="1"/>
</dbReference>
<dbReference type="GO" id="GO:0016987">
    <property type="term" value="F:sigma factor activity"/>
    <property type="evidence" value="ECO:0007669"/>
    <property type="project" value="UniProtKB-KW"/>
</dbReference>
<dbReference type="Pfam" id="PF08281">
    <property type="entry name" value="Sigma70_r4_2"/>
    <property type="match status" value="1"/>
</dbReference>
<feature type="domain" description="HTH luxR-type" evidence="8">
    <location>
        <begin position="140"/>
        <end position="204"/>
    </location>
</feature>
<dbReference type="PROSITE" id="PS00622">
    <property type="entry name" value="HTH_LUXR_1"/>
    <property type="match status" value="1"/>
</dbReference>
<dbReference type="Gene3D" id="3.40.50.2300">
    <property type="match status" value="1"/>
</dbReference>
<keyword evidence="6" id="KW-0804">Transcription</keyword>
<dbReference type="PROSITE" id="PS50110">
    <property type="entry name" value="RESPONSE_REGULATORY"/>
    <property type="match status" value="1"/>
</dbReference>
<dbReference type="GO" id="GO:0003677">
    <property type="term" value="F:DNA binding"/>
    <property type="evidence" value="ECO:0007669"/>
    <property type="project" value="UniProtKB-KW"/>
</dbReference>
<evidence type="ECO:0000256" key="2">
    <source>
        <dbReference type="ARBA" id="ARBA00022553"/>
    </source>
</evidence>
<sequence length="207" mass="23204">MVCQMLSMIIGEASYNHIRVVGTANNGSEAIERIKATTPDIVLMDIAMPIMDGIDATRIIRALPNPPHVLMLTSLNPSNTIERAVEAGAEGFISKTEDPRKIVMNIRQAYEGKVQFNTESQQHLVAAIRGNRLTERREQARTLLESLPERERTAVLLSAEGMTNQEIAQHMFISERTVKSHLMSAARRLSMDRVGLARLVERSDWKQ</sequence>
<organism evidence="10 11">
    <name type="scientific">Bifidobacterium jacchi</name>
    <dbReference type="NCBI Taxonomy" id="2490545"/>
    <lineage>
        <taxon>Bacteria</taxon>
        <taxon>Bacillati</taxon>
        <taxon>Actinomycetota</taxon>
        <taxon>Actinomycetes</taxon>
        <taxon>Bifidobacteriales</taxon>
        <taxon>Bifidobacteriaceae</taxon>
        <taxon>Bifidobacterium</taxon>
    </lineage>
</organism>
<keyword evidence="3" id="KW-0805">Transcription regulation</keyword>
<keyword evidence="4" id="KW-0731">Sigma factor</keyword>
<dbReference type="AlphaFoldDB" id="A0A5N5RLY5"/>
<feature type="modified residue" description="4-aspartylphosphate" evidence="7">
    <location>
        <position position="45"/>
    </location>
</feature>
<dbReference type="InterPro" id="IPR058245">
    <property type="entry name" value="NreC/VraR/RcsB-like_REC"/>
</dbReference>
<evidence type="ECO:0000259" key="9">
    <source>
        <dbReference type="PROSITE" id="PS50110"/>
    </source>
</evidence>
<dbReference type="EMBL" id="RQSP01000008">
    <property type="protein sequence ID" value="KAB5607771.1"/>
    <property type="molecule type" value="Genomic_DNA"/>
</dbReference>
<evidence type="ECO:0000256" key="4">
    <source>
        <dbReference type="ARBA" id="ARBA00023082"/>
    </source>
</evidence>
<dbReference type="InterPro" id="IPR011006">
    <property type="entry name" value="CheY-like_superfamily"/>
</dbReference>
<protein>
    <submittedName>
        <fullName evidence="10">DNA-binding response regulator</fullName>
    </submittedName>
</protein>
<dbReference type="InterPro" id="IPR013249">
    <property type="entry name" value="RNA_pol_sigma70_r4_t2"/>
</dbReference>
<comment type="similarity">
    <text evidence="1">Belongs to the sigma-70 factor family. ECF subfamily.</text>
</comment>
<dbReference type="CDD" id="cd17535">
    <property type="entry name" value="REC_NarL-like"/>
    <property type="match status" value="1"/>
</dbReference>
<dbReference type="CDD" id="cd06170">
    <property type="entry name" value="LuxR_C_like"/>
    <property type="match status" value="1"/>
</dbReference>
<comment type="caution">
    <text evidence="10">The sequence shown here is derived from an EMBL/GenBank/DDBJ whole genome shotgun (WGS) entry which is preliminary data.</text>
</comment>
<dbReference type="GO" id="GO:0000160">
    <property type="term" value="P:phosphorelay signal transduction system"/>
    <property type="evidence" value="ECO:0007669"/>
    <property type="project" value="InterPro"/>
</dbReference>
<gene>
    <name evidence="10" type="ORF">EHS19_03565</name>
</gene>
<evidence type="ECO:0000256" key="6">
    <source>
        <dbReference type="ARBA" id="ARBA00023163"/>
    </source>
</evidence>
<accession>A0A5N5RLY5</accession>
<dbReference type="OrthoDB" id="9808843at2"/>
<dbReference type="Pfam" id="PF00072">
    <property type="entry name" value="Response_reg"/>
    <property type="match status" value="1"/>
</dbReference>
<evidence type="ECO:0000313" key="10">
    <source>
        <dbReference type="EMBL" id="KAB5607771.1"/>
    </source>
</evidence>
<reference evidence="10 11" key="1">
    <citation type="journal article" date="2019" name="Int. J. Syst. Evol. Microbiol.">
        <title>Bifidobacterium jacchi sp. nov., isolated from the faeces of a baby common marmoset (Callithrix jacchus).</title>
        <authorList>
            <person name="Modesto M."/>
            <person name="Watanabe K."/>
            <person name="Arita M."/>
            <person name="Satti M."/>
            <person name="Oki K."/>
            <person name="Sciavilla P."/>
            <person name="Patavino C."/>
            <person name="Camma C."/>
            <person name="Michelini S."/>
            <person name="Sgorbati B."/>
            <person name="Mattarelli P."/>
        </authorList>
    </citation>
    <scope>NUCLEOTIDE SEQUENCE [LARGE SCALE GENOMIC DNA]</scope>
    <source>
        <strain evidence="10 11">MRM 9.3</strain>
    </source>
</reference>
<proteinExistence type="inferred from homology"/>
<keyword evidence="5 10" id="KW-0238">DNA-binding</keyword>
<name>A0A5N5RLY5_9BIFI</name>
<keyword evidence="2 7" id="KW-0597">Phosphoprotein</keyword>
<dbReference type="InterPro" id="IPR001789">
    <property type="entry name" value="Sig_transdc_resp-reg_receiver"/>
</dbReference>